<dbReference type="Pfam" id="PF00023">
    <property type="entry name" value="Ank"/>
    <property type="match status" value="1"/>
</dbReference>
<dbReference type="PANTHER" id="PTHR24198">
    <property type="entry name" value="ANKYRIN REPEAT AND PROTEIN KINASE DOMAIN-CONTAINING PROTEIN"/>
    <property type="match status" value="1"/>
</dbReference>
<dbReference type="Pfam" id="PF12796">
    <property type="entry name" value="Ank_2"/>
    <property type="match status" value="2"/>
</dbReference>
<dbReference type="InterPro" id="IPR036770">
    <property type="entry name" value="Ankyrin_rpt-contain_sf"/>
</dbReference>
<dbReference type="Proteomes" id="UP000226031">
    <property type="component" value="Unassembled WGS sequence"/>
</dbReference>
<evidence type="ECO:0000256" key="1">
    <source>
        <dbReference type="ARBA" id="ARBA00022737"/>
    </source>
</evidence>
<evidence type="ECO:0000256" key="2">
    <source>
        <dbReference type="ARBA" id="ARBA00023043"/>
    </source>
</evidence>
<evidence type="ECO:0000313" key="4">
    <source>
        <dbReference type="EMBL" id="PGH33036.1"/>
    </source>
</evidence>
<dbReference type="Gene3D" id="1.25.40.20">
    <property type="entry name" value="Ankyrin repeat-containing domain"/>
    <property type="match status" value="1"/>
</dbReference>
<reference evidence="4 5" key="1">
    <citation type="submission" date="2017-10" db="EMBL/GenBank/DDBJ databases">
        <title>Comparative genomics in systemic dimorphic fungi from Ajellomycetaceae.</title>
        <authorList>
            <person name="Munoz J.F."/>
            <person name="Mcewen J.G."/>
            <person name="Clay O.K."/>
            <person name="Cuomo C.A."/>
        </authorList>
    </citation>
    <scope>NUCLEOTIDE SEQUENCE [LARGE SCALE GENOMIC DNA]</scope>
    <source>
        <strain evidence="4 5">UAMH4076</strain>
    </source>
</reference>
<comment type="caution">
    <text evidence="4">The sequence shown here is derived from an EMBL/GenBank/DDBJ whole genome shotgun (WGS) entry which is preliminary data.</text>
</comment>
<accession>A0A2B7ZGC3</accession>
<sequence length="538" mass="60307">MIGGTHQPQLHPDAWRGMPWTQQLRLRYMSYGEFRRHNPPPRQSMLLISKKNNHELNIQPNFFTPAMRQLLNLPNELLYAIGESIEEVPDLNSFAQTNKRLYSLLWEYLYRSTAGWDAPRPPAIIWAALHGQEETARKALDNDGVAGARYGGALLLAVENGHSAIARLLLERSAFTPSDQRPVKAAILRGHVSVVRMLLDNGFDPNYRHLGRRGHESALQLAARSGQEAVVMLLLDVEGIDKRCHNGQGSTPLCDAVECGYESIVRILLNTDGYNPTFDELMEHPSPVMYACHRGTEGMVKMILDKAGFGLSYREKWGTKLLGEAARSANVDVVRFLLSLDGVDPNGKNEDGWTPLFRAVSCRRSESKRKEVIRLLLGQKGVNPNAMDFIGRTPLWMAAKCGSADAIRILLDDQRISPDIESSYGLTALGVAVLKGHKYAVKALLGNKRINPNIKCSQGRTPLSFAAQRGDEDMVRWLLARRDLDSVSPDNDGRTPLEYALKDYNSQTPRWHDQSEERKAVVELLRAYDHRTGNNLTQ</sequence>
<dbReference type="VEuPathDB" id="FungiDB:EMCG_02286"/>
<organism evidence="4 5">
    <name type="scientific">[Emmonsia] crescens</name>
    <dbReference type="NCBI Taxonomy" id="73230"/>
    <lineage>
        <taxon>Eukaryota</taxon>
        <taxon>Fungi</taxon>
        <taxon>Dikarya</taxon>
        <taxon>Ascomycota</taxon>
        <taxon>Pezizomycotina</taxon>
        <taxon>Eurotiomycetes</taxon>
        <taxon>Eurotiomycetidae</taxon>
        <taxon>Onygenales</taxon>
        <taxon>Ajellomycetaceae</taxon>
        <taxon>Emergomyces</taxon>
    </lineage>
</organism>
<feature type="repeat" description="ANK" evidence="3">
    <location>
        <begin position="178"/>
        <end position="210"/>
    </location>
</feature>
<dbReference type="AlphaFoldDB" id="A0A2B7ZGC3"/>
<dbReference type="SMART" id="SM00248">
    <property type="entry name" value="ANK"/>
    <property type="match status" value="10"/>
</dbReference>
<dbReference type="InterPro" id="IPR002110">
    <property type="entry name" value="Ankyrin_rpt"/>
</dbReference>
<gene>
    <name evidence="4" type="ORF">GX50_04182</name>
</gene>
<dbReference type="EMBL" id="PDND01000074">
    <property type="protein sequence ID" value="PGH33036.1"/>
    <property type="molecule type" value="Genomic_DNA"/>
</dbReference>
<keyword evidence="2 3" id="KW-0040">ANK repeat</keyword>
<evidence type="ECO:0000313" key="5">
    <source>
        <dbReference type="Proteomes" id="UP000226031"/>
    </source>
</evidence>
<dbReference type="SUPFAM" id="SSF48403">
    <property type="entry name" value="Ankyrin repeat"/>
    <property type="match status" value="2"/>
</dbReference>
<dbReference type="Pfam" id="PF13637">
    <property type="entry name" value="Ank_4"/>
    <property type="match status" value="1"/>
</dbReference>
<dbReference type="STRING" id="73230.A0A2B7ZGC3"/>
<name>A0A2B7ZGC3_9EURO</name>
<dbReference type="PANTHER" id="PTHR24198:SF165">
    <property type="entry name" value="ANKYRIN REPEAT-CONTAINING PROTEIN-RELATED"/>
    <property type="match status" value="1"/>
</dbReference>
<evidence type="ECO:0000256" key="3">
    <source>
        <dbReference type="PROSITE-ProRule" id="PRU00023"/>
    </source>
</evidence>
<protein>
    <submittedName>
        <fullName evidence="4">Uncharacterized protein</fullName>
    </submittedName>
</protein>
<keyword evidence="5" id="KW-1185">Reference proteome</keyword>
<keyword evidence="1" id="KW-0677">Repeat</keyword>
<proteinExistence type="predicted"/>
<feature type="repeat" description="ANK" evidence="3">
    <location>
        <begin position="458"/>
        <end position="479"/>
    </location>
</feature>
<dbReference type="PROSITE" id="PS50088">
    <property type="entry name" value="ANK_REPEAT"/>
    <property type="match status" value="2"/>
</dbReference>
<dbReference type="PROSITE" id="PS50297">
    <property type="entry name" value="ANK_REP_REGION"/>
    <property type="match status" value="1"/>
</dbReference>